<evidence type="ECO:0000313" key="8">
    <source>
        <dbReference type="EMBL" id="KAG5663205.1"/>
    </source>
</evidence>
<evidence type="ECO:0000313" key="9">
    <source>
        <dbReference type="Proteomes" id="UP000782241"/>
    </source>
</evidence>
<dbReference type="Proteomes" id="UP000782241">
    <property type="component" value="Unassembled WGS sequence"/>
</dbReference>
<feature type="region of interest" description="Disordered" evidence="7">
    <location>
        <begin position="1"/>
        <end position="20"/>
    </location>
</feature>
<sequence length="211" mass="22867">MSSKRHSILPAIDRSGPRPPVHFSSSLTISDNAILQGTHSITMQTETVIHPRSRFESNFGPILIGRRCLVHERTHVGARPADTNNAKPGGIVLADYVTIEAGSVIESGGTEIGEGSVVHAGSTVGSGARIGKVDMNLFKLHEQEADDYKNCTITQMSNIAPGTVLSDNTVVFSNGTRRIDRRDLSDQRKLALVKQLAILRKMIPSNADKFK</sequence>
<dbReference type="InterPro" id="IPR027777">
    <property type="entry name" value="DCTN6"/>
</dbReference>
<dbReference type="SUPFAM" id="SSF51161">
    <property type="entry name" value="Trimeric LpxA-like enzymes"/>
    <property type="match status" value="1"/>
</dbReference>
<accession>A0A9P7HCQ7</accession>
<evidence type="ECO:0000256" key="6">
    <source>
        <dbReference type="ARBA" id="ARBA00034687"/>
    </source>
</evidence>
<organism evidence="8 9">
    <name type="scientific">Fusarium avenaceum</name>
    <dbReference type="NCBI Taxonomy" id="40199"/>
    <lineage>
        <taxon>Eukaryota</taxon>
        <taxon>Fungi</taxon>
        <taxon>Dikarya</taxon>
        <taxon>Ascomycota</taxon>
        <taxon>Pezizomycotina</taxon>
        <taxon>Sordariomycetes</taxon>
        <taxon>Hypocreomycetidae</taxon>
        <taxon>Hypocreales</taxon>
        <taxon>Nectriaceae</taxon>
        <taxon>Fusarium</taxon>
        <taxon>Fusarium tricinctum species complex</taxon>
    </lineage>
</organism>
<protein>
    <recommendedName>
        <fullName evidence="3">Dynactin subunit 6</fullName>
    </recommendedName>
</protein>
<dbReference type="GO" id="GO:0007052">
    <property type="term" value="P:mitotic spindle organization"/>
    <property type="evidence" value="ECO:0007669"/>
    <property type="project" value="TreeGrafter"/>
</dbReference>
<keyword evidence="4" id="KW-0963">Cytoplasm</keyword>
<comment type="subcellular location">
    <subcellularLocation>
        <location evidence="1">Cytoplasm</location>
        <location evidence="1">Cytoskeleton</location>
    </subcellularLocation>
</comment>
<gene>
    <name evidence="8" type="ORF">KAF25_001141</name>
</gene>
<evidence type="ECO:0000256" key="2">
    <source>
        <dbReference type="ARBA" id="ARBA00007719"/>
    </source>
</evidence>
<dbReference type="InterPro" id="IPR011004">
    <property type="entry name" value="Trimer_LpxA-like_sf"/>
</dbReference>
<evidence type="ECO:0000256" key="3">
    <source>
        <dbReference type="ARBA" id="ARBA00016573"/>
    </source>
</evidence>
<evidence type="ECO:0000256" key="7">
    <source>
        <dbReference type="SAM" id="MobiDB-lite"/>
    </source>
</evidence>
<dbReference type="PANTHER" id="PTHR13072">
    <property type="entry name" value="DYNACTIN 6"/>
    <property type="match status" value="1"/>
</dbReference>
<dbReference type="PANTHER" id="PTHR13072:SF0">
    <property type="entry name" value="DYNACTIN SUBUNIT 6"/>
    <property type="match status" value="1"/>
</dbReference>
<keyword evidence="9" id="KW-1185">Reference proteome</keyword>
<proteinExistence type="inferred from homology"/>
<reference evidence="8" key="1">
    <citation type="submission" date="2021-04" db="EMBL/GenBank/DDBJ databases">
        <title>Draft genome of Fusarium avenaceum strain F156N33, isolated from an atmospheric sample in Virginia.</title>
        <authorList>
            <person name="Yang S."/>
            <person name="Vinatzer B.A."/>
            <person name="Coleman J."/>
        </authorList>
    </citation>
    <scope>NUCLEOTIDE SEQUENCE</scope>
    <source>
        <strain evidence="8">F156N33</strain>
    </source>
</reference>
<evidence type="ECO:0000256" key="1">
    <source>
        <dbReference type="ARBA" id="ARBA00004245"/>
    </source>
</evidence>
<evidence type="ECO:0000256" key="4">
    <source>
        <dbReference type="ARBA" id="ARBA00022490"/>
    </source>
</evidence>
<comment type="similarity">
    <text evidence="2">Belongs to the dynactin subunits 5/6 family. Dynactin subunit 6 subfamily.</text>
</comment>
<dbReference type="Gene3D" id="2.160.10.10">
    <property type="entry name" value="Hexapeptide repeat proteins"/>
    <property type="match status" value="1"/>
</dbReference>
<evidence type="ECO:0000256" key="5">
    <source>
        <dbReference type="ARBA" id="ARBA00023212"/>
    </source>
</evidence>
<comment type="caution">
    <text evidence="8">The sequence shown here is derived from an EMBL/GenBank/DDBJ whole genome shotgun (WGS) entry which is preliminary data.</text>
</comment>
<dbReference type="EMBL" id="JAGPUO010000004">
    <property type="protein sequence ID" value="KAG5663205.1"/>
    <property type="molecule type" value="Genomic_DNA"/>
</dbReference>
<comment type="function">
    <text evidence="6">Part of the dynactin complex that activates the molecular motor dynein for ultra-processive transport along microtubules.</text>
</comment>
<dbReference type="GO" id="GO:0070840">
    <property type="term" value="F:dynein complex binding"/>
    <property type="evidence" value="ECO:0007669"/>
    <property type="project" value="TreeGrafter"/>
</dbReference>
<keyword evidence="5" id="KW-0206">Cytoskeleton</keyword>
<dbReference type="AlphaFoldDB" id="A0A9P7HCQ7"/>
<name>A0A9P7HCQ7_9HYPO</name>
<dbReference type="GO" id="GO:0005869">
    <property type="term" value="C:dynactin complex"/>
    <property type="evidence" value="ECO:0007669"/>
    <property type="project" value="InterPro"/>
</dbReference>